<comment type="caution">
    <text evidence="2">The sequence shown here is derived from an EMBL/GenBank/DDBJ whole genome shotgun (WGS) entry which is preliminary data.</text>
</comment>
<feature type="compositionally biased region" description="Polar residues" evidence="1">
    <location>
        <begin position="405"/>
        <end position="419"/>
    </location>
</feature>
<feature type="region of interest" description="Disordered" evidence="1">
    <location>
        <begin position="793"/>
        <end position="867"/>
    </location>
</feature>
<dbReference type="RefSeq" id="XP_067714992.1">
    <property type="nucleotide sequence ID" value="XM_067858891.1"/>
</dbReference>
<feature type="compositionally biased region" description="Polar residues" evidence="1">
    <location>
        <begin position="742"/>
        <end position="754"/>
    </location>
</feature>
<feature type="region of interest" description="Disordered" evidence="1">
    <location>
        <begin position="735"/>
        <end position="756"/>
    </location>
</feature>
<feature type="compositionally biased region" description="Basic and acidic residues" evidence="1">
    <location>
        <begin position="831"/>
        <end position="846"/>
    </location>
</feature>
<feature type="compositionally biased region" description="Low complexity" evidence="1">
    <location>
        <begin position="386"/>
        <end position="395"/>
    </location>
</feature>
<dbReference type="EMBL" id="BPLF01000002">
    <property type="protein sequence ID" value="GIX62923.1"/>
    <property type="molecule type" value="Genomic_DNA"/>
</dbReference>
<feature type="compositionally biased region" description="Low complexity" evidence="1">
    <location>
        <begin position="847"/>
        <end position="856"/>
    </location>
</feature>
<evidence type="ECO:0000313" key="2">
    <source>
        <dbReference type="EMBL" id="GIX62923.1"/>
    </source>
</evidence>
<dbReference type="AlphaFoldDB" id="A0AAV4LRX1"/>
<organism evidence="2 3">
    <name type="scientific">Babesia caballi</name>
    <dbReference type="NCBI Taxonomy" id="5871"/>
    <lineage>
        <taxon>Eukaryota</taxon>
        <taxon>Sar</taxon>
        <taxon>Alveolata</taxon>
        <taxon>Apicomplexa</taxon>
        <taxon>Aconoidasida</taxon>
        <taxon>Piroplasmida</taxon>
        <taxon>Babesiidae</taxon>
        <taxon>Babesia</taxon>
    </lineage>
</organism>
<keyword evidence="3" id="KW-1185">Reference proteome</keyword>
<dbReference type="Proteomes" id="UP001497744">
    <property type="component" value="Unassembled WGS sequence"/>
</dbReference>
<name>A0AAV4LRX1_BABCB</name>
<reference evidence="2 3" key="1">
    <citation type="submission" date="2021-06" db="EMBL/GenBank/DDBJ databases">
        <title>Genome sequence of Babesia caballi.</title>
        <authorList>
            <person name="Yamagishi J."/>
            <person name="Kidaka T."/>
            <person name="Ochi A."/>
        </authorList>
    </citation>
    <scope>NUCLEOTIDE SEQUENCE [LARGE SCALE GENOMIC DNA]</scope>
    <source>
        <strain evidence="2">USDA-D6B2</strain>
    </source>
</reference>
<dbReference type="GeneID" id="94194404"/>
<evidence type="ECO:0000256" key="1">
    <source>
        <dbReference type="SAM" id="MobiDB-lite"/>
    </source>
</evidence>
<accession>A0AAV4LRX1</accession>
<evidence type="ECO:0000313" key="3">
    <source>
        <dbReference type="Proteomes" id="UP001497744"/>
    </source>
</evidence>
<sequence>MVNSPAVSKPTTLKDVLDFTGALVRNTGDLKDRVGKEIEQRVKGAWKLQSLPSSVSERGSISHNFDKVLGELGKLREEIVDSTSQNDYGSFNVLKSSSGDNICAQRCVDHIVAIVPQLYATLVFLKFQLYDENDLGGGRWDGQSCNYGPLSQWLKGNGIITSSSEPLSEYSPTLLPGGYDRNLSTEEYHDLVTVLTNLIDDSGFGTAGCLQYLLLDLAAVTEWTPCNLATCLAVVRAFSDKYSAFNSQITKYKNLDAIFGSISENLKPFTPEDGQDNTALLTALFEGCPKKYSMHLTEGSFVKHLEFITPKLDLLIASLESLSADCTRWTKDGIGNATISGPFGYGFSFSQKWVGWDEDLRRKIPGAIKTLNSDLGGLKSTLEQQSNPYASAGNSGSSGPGSSGTWNPKSSQSRSSESCNYLPPATVSNVPVPTNLKEAIDWVLRVSGKDGQGCEKDENGVTYLAEAVRVLLKDIDFAEFNNINPKIIDVITKLAEGFEAFVGYSDGQKPNGRKGIASNKYESAYENDAKWKASWKSASDSNAQKCAKIFLGCAPLFYYGMTYLYWRCAYVDWLEHEWDAMPFNGILTYGEFGGIGLPLTIFMESVGYNNPSQLSSREGSSVMSNIDKTFKELNISNSGDSKLSYSNYLEKLQQNYQRNLSSNPTNCPLYALYLASRDYLTSQFAEGRGDGELLKRIKKALQDFSKACEQQTYLKQEVAPFLKSINAYTSVSSDYVSDTTTHSGSTSPETTSANKAAGSIAISQPDIAATAPTEQSTSQNMASDSPIAVTTEAGAGAVGDGDGASDETGPHGAAGKSGDRGEAGPAGPQDPRGDKGETGEQEDRSRSSSSSTVSAPTAPPPQSSSAGSIAGTLATLTAAGGGAAAYFLNIGGFGSIVKSILGIS</sequence>
<proteinExistence type="predicted"/>
<protein>
    <submittedName>
        <fullName evidence="2">Variant erythrocyte surface antigen-1 family protein</fullName>
    </submittedName>
</protein>
<feature type="region of interest" description="Disordered" evidence="1">
    <location>
        <begin position="386"/>
        <end position="424"/>
    </location>
</feature>
<gene>
    <name evidence="2" type="ORF">BcabD6B2_23580</name>
</gene>